<accession>A0A5A7SIY4</accession>
<keyword evidence="3" id="KW-0472">Membrane</keyword>
<organism evidence="5 6">
    <name type="scientific">Cucumis melo var. makuwa</name>
    <name type="common">Oriental melon</name>
    <dbReference type="NCBI Taxonomy" id="1194695"/>
    <lineage>
        <taxon>Eukaryota</taxon>
        <taxon>Viridiplantae</taxon>
        <taxon>Streptophyta</taxon>
        <taxon>Embryophyta</taxon>
        <taxon>Tracheophyta</taxon>
        <taxon>Spermatophyta</taxon>
        <taxon>Magnoliopsida</taxon>
        <taxon>eudicotyledons</taxon>
        <taxon>Gunneridae</taxon>
        <taxon>Pentapetalae</taxon>
        <taxon>rosids</taxon>
        <taxon>fabids</taxon>
        <taxon>Cucurbitales</taxon>
        <taxon>Cucurbitaceae</taxon>
        <taxon>Benincaseae</taxon>
        <taxon>Cucumis</taxon>
    </lineage>
</organism>
<feature type="transmembrane region" description="Helical" evidence="3">
    <location>
        <begin position="150"/>
        <end position="172"/>
    </location>
</feature>
<evidence type="ECO:0000313" key="6">
    <source>
        <dbReference type="Proteomes" id="UP000321393"/>
    </source>
</evidence>
<dbReference type="PANTHER" id="PTHR45651:SF68">
    <property type="entry name" value="ION TRANSPORT DOMAIN-CONTAINING PROTEIN"/>
    <property type="match status" value="1"/>
</dbReference>
<proteinExistence type="predicted"/>
<evidence type="ECO:0000313" key="5">
    <source>
        <dbReference type="EMBL" id="KAA0025162.1"/>
    </source>
</evidence>
<reference evidence="5 6" key="1">
    <citation type="submission" date="2019-08" db="EMBL/GenBank/DDBJ databases">
        <title>Draft genome sequences of two oriental melons (Cucumis melo L. var makuwa).</title>
        <authorList>
            <person name="Kwon S.-Y."/>
        </authorList>
    </citation>
    <scope>NUCLEOTIDE SEQUENCE [LARGE SCALE GENOMIC DNA]</scope>
    <source>
        <strain evidence="6">cv. SW 3</strain>
        <tissue evidence="5">Leaf</tissue>
    </source>
</reference>
<dbReference type="SUPFAM" id="SSF51206">
    <property type="entry name" value="cAMP-binding domain-like"/>
    <property type="match status" value="1"/>
</dbReference>
<dbReference type="GO" id="GO:0034220">
    <property type="term" value="P:monoatomic ion transmembrane transport"/>
    <property type="evidence" value="ECO:0007669"/>
    <property type="project" value="UniProtKB-KW"/>
</dbReference>
<dbReference type="OrthoDB" id="2012993at2759"/>
<keyword evidence="1" id="KW-0813">Transport</keyword>
<dbReference type="InterPro" id="IPR000595">
    <property type="entry name" value="cNMP-bd_dom"/>
</dbReference>
<dbReference type="InterPro" id="IPR014710">
    <property type="entry name" value="RmlC-like_jellyroll"/>
</dbReference>
<keyword evidence="2" id="KW-0407">Ion channel</keyword>
<name>A0A5A7SIY4_CUCMM</name>
<keyword evidence="1" id="KW-0406">Ion transport</keyword>
<gene>
    <name evidence="5" type="ORF">E6C27_scaffold2405G00090</name>
</gene>
<protein>
    <submittedName>
        <fullName evidence="5">Cyclic nucleotide-gated ion channel 1-like isoform X3</fullName>
    </submittedName>
</protein>
<dbReference type="PANTHER" id="PTHR45651">
    <property type="entry name" value="CYCLIC NUCLEOTIDE-GATED ION CHANNEL 15-RELATED-RELATED"/>
    <property type="match status" value="1"/>
</dbReference>
<dbReference type="InterPro" id="IPR018490">
    <property type="entry name" value="cNMP-bd_dom_sf"/>
</dbReference>
<dbReference type="EMBL" id="SSTE01023352">
    <property type="protein sequence ID" value="KAA0025162.1"/>
    <property type="molecule type" value="Genomic_DNA"/>
</dbReference>
<dbReference type="AlphaFoldDB" id="A0A5A7SIY4"/>
<feature type="domain" description="Cyclic nucleotide-binding" evidence="4">
    <location>
        <begin position="247"/>
        <end position="319"/>
    </location>
</feature>
<keyword evidence="3" id="KW-1133">Transmembrane helix</keyword>
<dbReference type="SUPFAM" id="SSF81324">
    <property type="entry name" value="Voltage-gated potassium channels"/>
    <property type="match status" value="1"/>
</dbReference>
<sequence>MYYIDDQKKCFAVDKKDQESGARSVTDFILLLEVAYKVCSSSILELCPNSKMNANAPLTFFGRLADVSKRVPWMNVLVDFLALLPFPQIILVVVFTSRKGTGQFRGTFNFLLFILASHVFGAFWYCFSVLRELSFGSNLTTSSYACENIFATLVTIVGILLVVYLIGNLQVYQRRNEGQWKKKGVEIDFWIDYYKFQKKKEIKEFVIDKFEWQNDVNLKTLLDVFPSPFVEEIKKELCWDILKGVPMLKEFEEEKLKKMMKDMKPMVFGEQSYIIREGEPIEQMLLFTKGMGLTFSKSTGTRTTINTFGKCDLFGEQLLDWAAGNLPTFEIPLSKCTLKTQTQMEAFSLKAINPQYHTKWDKNMYRDVKIEYRQLKRKVKEYNKRDAQFYDNIFTKMNKLEHAKSIVICLLPLIQCHIDHSPASFSYAAEAARDELLSKSSPTLTERLTPQIPIRSLIDRSTKKARRRRDVASESTNLHRYFMIYSTIIKHTERAKTGEDENCNRNCQGRFLSVSLLSVLPPLQEERGALALTRGSSLPSLLSMIIDVHQSLGWGSAVEWKFLLSCMTSILSRFPSSLKYYNSSSSDVLLRRLPFSLWSHPVDENERAGSQEESYGNENFTHLLYLLLYFIWRIIPLIVNKRILD</sequence>
<evidence type="ECO:0000256" key="2">
    <source>
        <dbReference type="ARBA" id="ARBA00023303"/>
    </source>
</evidence>
<dbReference type="Proteomes" id="UP000321393">
    <property type="component" value="Unassembled WGS sequence"/>
</dbReference>
<keyword evidence="1" id="KW-1071">Ligand-gated ion channel</keyword>
<keyword evidence="3" id="KW-0812">Transmembrane</keyword>
<feature type="transmembrane region" description="Helical" evidence="3">
    <location>
        <begin position="73"/>
        <end position="96"/>
    </location>
</feature>
<evidence type="ECO:0000256" key="1">
    <source>
        <dbReference type="ARBA" id="ARBA00023286"/>
    </source>
</evidence>
<dbReference type="GO" id="GO:0016020">
    <property type="term" value="C:membrane"/>
    <property type="evidence" value="ECO:0007669"/>
    <property type="project" value="UniProtKB-SubCell"/>
</dbReference>
<comment type="caution">
    <text evidence="5">The sequence shown here is derived from an EMBL/GenBank/DDBJ whole genome shotgun (WGS) entry which is preliminary data.</text>
</comment>
<evidence type="ECO:0000259" key="4">
    <source>
        <dbReference type="PROSITE" id="PS50042"/>
    </source>
</evidence>
<evidence type="ECO:0000256" key="3">
    <source>
        <dbReference type="SAM" id="Phobius"/>
    </source>
</evidence>
<feature type="transmembrane region" description="Helical" evidence="3">
    <location>
        <begin position="108"/>
        <end position="130"/>
    </location>
</feature>
<dbReference type="PROSITE" id="PS50042">
    <property type="entry name" value="CNMP_BINDING_3"/>
    <property type="match status" value="1"/>
</dbReference>
<dbReference type="Gene3D" id="2.60.120.10">
    <property type="entry name" value="Jelly Rolls"/>
    <property type="match status" value="1"/>
</dbReference>